<evidence type="ECO:0000313" key="1">
    <source>
        <dbReference type="EMBL" id="RML70103.1"/>
    </source>
</evidence>
<accession>A0A3M2Y246</accession>
<gene>
    <name evidence="1" type="ORF">APX70_200458</name>
</gene>
<sequence>MDFLDGLQERDFQALSITPDWQTTRPGRSCKTFNCLPLPSLAGPFNEALFSFR</sequence>
<dbReference type="AlphaFoldDB" id="A0A3M2Y246"/>
<dbReference type="Proteomes" id="UP000282378">
    <property type="component" value="Unassembled WGS sequence"/>
</dbReference>
<comment type="caution">
    <text evidence="1">The sequence shown here is derived from an EMBL/GenBank/DDBJ whole genome shotgun (WGS) entry which is preliminary data.</text>
</comment>
<protein>
    <submittedName>
        <fullName evidence="1">Uncharacterized protein</fullName>
    </submittedName>
</protein>
<reference evidence="1 2" key="1">
    <citation type="submission" date="2018-08" db="EMBL/GenBank/DDBJ databases">
        <title>Recombination of ecologically and evolutionarily significant loci maintains genetic cohesion in the Pseudomonas syringae species complex.</title>
        <authorList>
            <person name="Dillon M."/>
            <person name="Thakur S."/>
            <person name="Almeida R.N.D."/>
            <person name="Weir B.S."/>
            <person name="Guttman D.S."/>
        </authorList>
    </citation>
    <scope>NUCLEOTIDE SEQUENCE [LARGE SCALE GENOMIC DNA]</scope>
    <source>
        <strain evidence="1 2">88_10</strain>
    </source>
</reference>
<evidence type="ECO:0000313" key="2">
    <source>
        <dbReference type="Proteomes" id="UP000282378"/>
    </source>
</evidence>
<dbReference type="EMBL" id="RBNL01002549">
    <property type="protein sequence ID" value="RML70103.1"/>
    <property type="molecule type" value="Genomic_DNA"/>
</dbReference>
<name>A0A3M2Y246_PSEYM</name>
<proteinExistence type="predicted"/>
<organism evidence="1 2">
    <name type="scientific">Pseudomonas syringae pv. maculicola</name>
    <dbReference type="NCBI Taxonomy" id="59511"/>
    <lineage>
        <taxon>Bacteria</taxon>
        <taxon>Pseudomonadati</taxon>
        <taxon>Pseudomonadota</taxon>
        <taxon>Gammaproteobacteria</taxon>
        <taxon>Pseudomonadales</taxon>
        <taxon>Pseudomonadaceae</taxon>
        <taxon>Pseudomonas</taxon>
    </lineage>
</organism>